<keyword evidence="1" id="KW-0812">Transmembrane</keyword>
<name>A0ABU2LAR9_9ACTN</name>
<accession>A0ABU2LAR9</accession>
<evidence type="ECO:0000313" key="2">
    <source>
        <dbReference type="EMBL" id="MDT0308607.1"/>
    </source>
</evidence>
<feature type="transmembrane region" description="Helical" evidence="1">
    <location>
        <begin position="117"/>
        <end position="150"/>
    </location>
</feature>
<gene>
    <name evidence="2" type="ORF">RM780_16810</name>
</gene>
<dbReference type="RefSeq" id="WP_311631549.1">
    <property type="nucleotide sequence ID" value="NZ_JAVREN010000024.1"/>
</dbReference>
<dbReference type="EMBL" id="JAVREN010000024">
    <property type="protein sequence ID" value="MDT0308607.1"/>
    <property type="molecule type" value="Genomic_DNA"/>
</dbReference>
<evidence type="ECO:0000313" key="3">
    <source>
        <dbReference type="Proteomes" id="UP001183388"/>
    </source>
</evidence>
<feature type="transmembrane region" description="Helical" evidence="1">
    <location>
        <begin position="12"/>
        <end position="33"/>
    </location>
</feature>
<keyword evidence="1" id="KW-0472">Membrane</keyword>
<reference evidence="3" key="1">
    <citation type="submission" date="2023-07" db="EMBL/GenBank/DDBJ databases">
        <title>30 novel species of actinomycetes from the DSMZ collection.</title>
        <authorList>
            <person name="Nouioui I."/>
        </authorList>
    </citation>
    <scope>NUCLEOTIDE SEQUENCE [LARGE SCALE GENOMIC DNA]</scope>
    <source>
        <strain evidence="3">DSM 44917</strain>
    </source>
</reference>
<dbReference type="Proteomes" id="UP001183388">
    <property type="component" value="Unassembled WGS sequence"/>
</dbReference>
<evidence type="ECO:0008006" key="4">
    <source>
        <dbReference type="Google" id="ProtNLM"/>
    </source>
</evidence>
<evidence type="ECO:0000256" key="1">
    <source>
        <dbReference type="SAM" id="Phobius"/>
    </source>
</evidence>
<protein>
    <recommendedName>
        <fullName evidence="4">ABC transporter permease</fullName>
    </recommendedName>
</protein>
<sequence>MIWWLKARRVRSVVLGGLGLFLVALAVLQDAVVDLPSFVTSSANPVLFVLMAPVPVCAALMTALESRLAEAEETGTRNVPLLDAALILATVASAVAVGGVLGLAVDSGAAQAAGRNVAFLTGLMLCVRTVAGSTAVMAPVGWIFAVIFLALPGQGRADLWAVLPEPAGHAPAAVASATALAAGLALHLTLGSRNGERPHVP</sequence>
<proteinExistence type="predicted"/>
<comment type="caution">
    <text evidence="2">The sequence shown here is derived from an EMBL/GenBank/DDBJ whole genome shotgun (WGS) entry which is preliminary data.</text>
</comment>
<organism evidence="2 3">
    <name type="scientific">Streptomyces boetiae</name>
    <dbReference type="NCBI Taxonomy" id="3075541"/>
    <lineage>
        <taxon>Bacteria</taxon>
        <taxon>Bacillati</taxon>
        <taxon>Actinomycetota</taxon>
        <taxon>Actinomycetes</taxon>
        <taxon>Kitasatosporales</taxon>
        <taxon>Streptomycetaceae</taxon>
        <taxon>Streptomyces</taxon>
    </lineage>
</organism>
<keyword evidence="1" id="KW-1133">Transmembrane helix</keyword>
<feature type="transmembrane region" description="Helical" evidence="1">
    <location>
        <begin position="45"/>
        <end position="64"/>
    </location>
</feature>
<feature type="transmembrane region" description="Helical" evidence="1">
    <location>
        <begin position="84"/>
        <end position="105"/>
    </location>
</feature>
<keyword evidence="3" id="KW-1185">Reference proteome</keyword>